<dbReference type="AlphaFoldDB" id="A0AAU9J5X0"/>
<evidence type="ECO:0000313" key="1">
    <source>
        <dbReference type="EMBL" id="CAG9319712.1"/>
    </source>
</evidence>
<dbReference type="Proteomes" id="UP001162131">
    <property type="component" value="Unassembled WGS sequence"/>
</dbReference>
<accession>A0AAU9J5X0</accession>
<gene>
    <name evidence="1" type="ORF">BSTOLATCC_MIC24261</name>
</gene>
<keyword evidence="2" id="KW-1185">Reference proteome</keyword>
<reference evidence="1" key="1">
    <citation type="submission" date="2021-09" db="EMBL/GenBank/DDBJ databases">
        <authorList>
            <consortium name="AG Swart"/>
            <person name="Singh M."/>
            <person name="Singh A."/>
            <person name="Seah K."/>
            <person name="Emmerich C."/>
        </authorList>
    </citation>
    <scope>NUCLEOTIDE SEQUENCE</scope>
    <source>
        <strain evidence="1">ATCC30299</strain>
    </source>
</reference>
<organism evidence="1 2">
    <name type="scientific">Blepharisma stoltei</name>
    <dbReference type="NCBI Taxonomy" id="1481888"/>
    <lineage>
        <taxon>Eukaryota</taxon>
        <taxon>Sar</taxon>
        <taxon>Alveolata</taxon>
        <taxon>Ciliophora</taxon>
        <taxon>Postciliodesmatophora</taxon>
        <taxon>Heterotrichea</taxon>
        <taxon>Heterotrichida</taxon>
        <taxon>Blepharismidae</taxon>
        <taxon>Blepharisma</taxon>
    </lineage>
</organism>
<proteinExistence type="predicted"/>
<dbReference type="EMBL" id="CAJZBQ010000023">
    <property type="protein sequence ID" value="CAG9319712.1"/>
    <property type="molecule type" value="Genomic_DNA"/>
</dbReference>
<evidence type="ECO:0000313" key="2">
    <source>
        <dbReference type="Proteomes" id="UP001162131"/>
    </source>
</evidence>
<protein>
    <submittedName>
        <fullName evidence="1">Uncharacterized protein</fullName>
    </submittedName>
</protein>
<comment type="caution">
    <text evidence="1">The sequence shown here is derived from an EMBL/GenBank/DDBJ whole genome shotgun (WGS) entry which is preliminary data.</text>
</comment>
<name>A0AAU9J5X0_9CILI</name>
<sequence>MDFQDRLSGTPLYAHESLEELYQNIDQEVLKTSMEAGSSKSYSQAGQRTKKSVRPGIRTLQSKYLSKRHRFFKAAVREECVEQALEIIEHKLKELVEQYNGDLHVCKVSGNSDITAYFIVNDEVTSNIWAKELEDVIAGYLKPGTKPSLLEMMNLKE</sequence>